<gene>
    <name evidence="17" type="ORF">B0T25DRAFT_570563</name>
</gene>
<dbReference type="PANTHER" id="PTHR40637:SF1">
    <property type="entry name" value="ESSS SUBUNIT OF NADH:UBIQUINONE OXIDOREDUCTASE (COMPLEX I) PROTEIN"/>
    <property type="match status" value="1"/>
</dbReference>
<evidence type="ECO:0000256" key="8">
    <source>
        <dbReference type="ARBA" id="ARBA00022792"/>
    </source>
</evidence>
<sequence>MPPLRPSSCLRAARAVQRTTTTTTATAVAPTTTTTMAATRTFSSTARVNGGGGAQYDPPTGWLFGVKPGEKYEKEGWENLFFYGFYGSLGVFAVAYAFKPDTSIQTWALEEARRRLEAEGILEDPNPETK</sequence>
<name>A0AAJ0HFM8_9PEZI</name>
<keyword evidence="12" id="KW-0496">Mitochondrion</keyword>
<keyword evidence="5" id="KW-0813">Transport</keyword>
<evidence type="ECO:0000313" key="18">
    <source>
        <dbReference type="Proteomes" id="UP001275084"/>
    </source>
</evidence>
<evidence type="ECO:0000256" key="11">
    <source>
        <dbReference type="ARBA" id="ARBA00022989"/>
    </source>
</evidence>
<keyword evidence="9" id="KW-0809">Transit peptide</keyword>
<evidence type="ECO:0000256" key="15">
    <source>
        <dbReference type="ARBA" id="ARBA00031387"/>
    </source>
</evidence>
<evidence type="ECO:0000256" key="2">
    <source>
        <dbReference type="ARBA" id="ARBA00004434"/>
    </source>
</evidence>
<evidence type="ECO:0000256" key="10">
    <source>
        <dbReference type="ARBA" id="ARBA00022982"/>
    </source>
</evidence>
<accession>A0AAJ0HFM8</accession>
<evidence type="ECO:0000256" key="16">
    <source>
        <dbReference type="ARBA" id="ARBA00046528"/>
    </source>
</evidence>
<evidence type="ECO:0000256" key="4">
    <source>
        <dbReference type="ARBA" id="ARBA00018632"/>
    </source>
</evidence>
<evidence type="ECO:0000256" key="7">
    <source>
        <dbReference type="ARBA" id="ARBA00022692"/>
    </source>
</evidence>
<reference evidence="17" key="1">
    <citation type="journal article" date="2023" name="Mol. Phylogenet. Evol.">
        <title>Genome-scale phylogeny and comparative genomics of the fungal order Sordariales.</title>
        <authorList>
            <person name="Hensen N."/>
            <person name="Bonometti L."/>
            <person name="Westerberg I."/>
            <person name="Brannstrom I.O."/>
            <person name="Guillou S."/>
            <person name="Cros-Aarteil S."/>
            <person name="Calhoun S."/>
            <person name="Haridas S."/>
            <person name="Kuo A."/>
            <person name="Mondo S."/>
            <person name="Pangilinan J."/>
            <person name="Riley R."/>
            <person name="LaButti K."/>
            <person name="Andreopoulos B."/>
            <person name="Lipzen A."/>
            <person name="Chen C."/>
            <person name="Yan M."/>
            <person name="Daum C."/>
            <person name="Ng V."/>
            <person name="Clum A."/>
            <person name="Steindorff A."/>
            <person name="Ohm R.A."/>
            <person name="Martin F."/>
            <person name="Silar P."/>
            <person name="Natvig D.O."/>
            <person name="Lalanne C."/>
            <person name="Gautier V."/>
            <person name="Ament-Velasquez S.L."/>
            <person name="Kruys A."/>
            <person name="Hutchinson M.I."/>
            <person name="Powell A.J."/>
            <person name="Barry K."/>
            <person name="Miller A.N."/>
            <person name="Grigoriev I.V."/>
            <person name="Debuchy R."/>
            <person name="Gladieux P."/>
            <person name="Hiltunen Thoren M."/>
            <person name="Johannesson H."/>
        </authorList>
    </citation>
    <scope>NUCLEOTIDE SEQUENCE</scope>
    <source>
        <strain evidence="17">CBS 955.72</strain>
    </source>
</reference>
<proteinExistence type="inferred from homology"/>
<evidence type="ECO:0000256" key="13">
    <source>
        <dbReference type="ARBA" id="ARBA00023136"/>
    </source>
</evidence>
<protein>
    <recommendedName>
        <fullName evidence="4">NADH dehydrogenase [ubiquinone] 1 beta subcomplex subunit 11, mitochondrial</fullName>
    </recommendedName>
    <alternativeName>
        <fullName evidence="15">Complex I-ESSS</fullName>
    </alternativeName>
    <alternativeName>
        <fullName evidence="14">NADH-ubiquinone oxidoreductase ESSS subunit</fullName>
    </alternativeName>
</protein>
<comment type="subcellular location">
    <subcellularLocation>
        <location evidence="2">Mitochondrion inner membrane</location>
        <topology evidence="2">Single-pass membrane protein</topology>
    </subcellularLocation>
</comment>
<dbReference type="GO" id="GO:0005743">
    <property type="term" value="C:mitochondrial inner membrane"/>
    <property type="evidence" value="ECO:0007669"/>
    <property type="project" value="UniProtKB-SubCell"/>
</dbReference>
<dbReference type="AlphaFoldDB" id="A0AAJ0HFM8"/>
<comment type="subunit">
    <text evidence="16">Complex I is composed of 45 different subunits. Interacts with BCAP31.</text>
</comment>
<organism evidence="17 18">
    <name type="scientific">Lasiosphaeria hispida</name>
    <dbReference type="NCBI Taxonomy" id="260671"/>
    <lineage>
        <taxon>Eukaryota</taxon>
        <taxon>Fungi</taxon>
        <taxon>Dikarya</taxon>
        <taxon>Ascomycota</taxon>
        <taxon>Pezizomycotina</taxon>
        <taxon>Sordariomycetes</taxon>
        <taxon>Sordariomycetidae</taxon>
        <taxon>Sordariales</taxon>
        <taxon>Lasiosphaeriaceae</taxon>
        <taxon>Lasiosphaeria</taxon>
    </lineage>
</organism>
<keyword evidence="13" id="KW-0472">Membrane</keyword>
<dbReference type="InterPro" id="IPR019329">
    <property type="entry name" value="NADH_UbQ_OxRdtase_ESSS_su"/>
</dbReference>
<keyword evidence="7" id="KW-0812">Transmembrane</keyword>
<evidence type="ECO:0000313" key="17">
    <source>
        <dbReference type="EMBL" id="KAK3349962.1"/>
    </source>
</evidence>
<evidence type="ECO:0000256" key="3">
    <source>
        <dbReference type="ARBA" id="ARBA00008915"/>
    </source>
</evidence>
<evidence type="ECO:0000256" key="5">
    <source>
        <dbReference type="ARBA" id="ARBA00022448"/>
    </source>
</evidence>
<reference evidence="17" key="2">
    <citation type="submission" date="2023-06" db="EMBL/GenBank/DDBJ databases">
        <authorList>
            <consortium name="Lawrence Berkeley National Laboratory"/>
            <person name="Haridas S."/>
            <person name="Hensen N."/>
            <person name="Bonometti L."/>
            <person name="Westerberg I."/>
            <person name="Brannstrom I.O."/>
            <person name="Guillou S."/>
            <person name="Cros-Aarteil S."/>
            <person name="Calhoun S."/>
            <person name="Kuo A."/>
            <person name="Mondo S."/>
            <person name="Pangilinan J."/>
            <person name="Riley R."/>
            <person name="Labutti K."/>
            <person name="Andreopoulos B."/>
            <person name="Lipzen A."/>
            <person name="Chen C."/>
            <person name="Yanf M."/>
            <person name="Daum C."/>
            <person name="Ng V."/>
            <person name="Clum A."/>
            <person name="Steindorff A."/>
            <person name="Ohm R."/>
            <person name="Martin F."/>
            <person name="Silar P."/>
            <person name="Natvig D."/>
            <person name="Lalanne C."/>
            <person name="Gautier V."/>
            <person name="Ament-Velasquez S.L."/>
            <person name="Kruys A."/>
            <person name="Hutchinson M.I."/>
            <person name="Powell A.J."/>
            <person name="Barry K."/>
            <person name="Miller A.N."/>
            <person name="Grigoriev I.V."/>
            <person name="Debuchy R."/>
            <person name="Gladieux P."/>
            <person name="Thoren M.H."/>
            <person name="Johannesson H."/>
        </authorList>
    </citation>
    <scope>NUCLEOTIDE SEQUENCE</scope>
    <source>
        <strain evidence="17">CBS 955.72</strain>
    </source>
</reference>
<keyword evidence="11" id="KW-1133">Transmembrane helix</keyword>
<keyword evidence="18" id="KW-1185">Reference proteome</keyword>
<keyword evidence="10" id="KW-0249">Electron transport</keyword>
<comment type="similarity">
    <text evidence="3">Belongs to the complex I NDUFB11 subunit family.</text>
</comment>
<dbReference type="Proteomes" id="UP001275084">
    <property type="component" value="Unassembled WGS sequence"/>
</dbReference>
<dbReference type="Pfam" id="PF10183">
    <property type="entry name" value="ESSS"/>
    <property type="match status" value="1"/>
</dbReference>
<keyword evidence="8" id="KW-0999">Mitochondrion inner membrane</keyword>
<dbReference type="PANTHER" id="PTHR40637">
    <property type="entry name" value="ESSS SUBUNIT OF NADH:UBIQUINONE OXIDOREDUCTASE (COMPLEX I) PROTEIN"/>
    <property type="match status" value="1"/>
</dbReference>
<comment type="function">
    <text evidence="1">Accessory subunit of the mitochondrial membrane respiratory chain NADH dehydrogenase (Complex I), that is believed not to be involved in catalysis. Complex I functions in the transfer of electrons from NADH to the respiratory chain. The immediate electron acceptor for the enzyme is believed to be ubiquinone.</text>
</comment>
<dbReference type="EMBL" id="JAUIQD010000005">
    <property type="protein sequence ID" value="KAK3349962.1"/>
    <property type="molecule type" value="Genomic_DNA"/>
</dbReference>
<evidence type="ECO:0000256" key="12">
    <source>
        <dbReference type="ARBA" id="ARBA00023128"/>
    </source>
</evidence>
<evidence type="ECO:0000256" key="14">
    <source>
        <dbReference type="ARBA" id="ARBA00030753"/>
    </source>
</evidence>
<evidence type="ECO:0000256" key="6">
    <source>
        <dbReference type="ARBA" id="ARBA00022660"/>
    </source>
</evidence>
<comment type="caution">
    <text evidence="17">The sequence shown here is derived from an EMBL/GenBank/DDBJ whole genome shotgun (WGS) entry which is preliminary data.</text>
</comment>
<evidence type="ECO:0000256" key="9">
    <source>
        <dbReference type="ARBA" id="ARBA00022946"/>
    </source>
</evidence>
<keyword evidence="6" id="KW-0679">Respiratory chain</keyword>
<evidence type="ECO:0000256" key="1">
    <source>
        <dbReference type="ARBA" id="ARBA00003195"/>
    </source>
</evidence>